<evidence type="ECO:0000256" key="2">
    <source>
        <dbReference type="ARBA" id="ARBA00023125"/>
    </source>
</evidence>
<evidence type="ECO:0000256" key="4">
    <source>
        <dbReference type="PROSITE-ProRule" id="PRU00335"/>
    </source>
</evidence>
<dbReference type="PROSITE" id="PS01081">
    <property type="entry name" value="HTH_TETR_1"/>
    <property type="match status" value="1"/>
</dbReference>
<comment type="caution">
    <text evidence="6">The sequence shown here is derived from an EMBL/GenBank/DDBJ whole genome shotgun (WGS) entry which is preliminary data.</text>
</comment>
<evidence type="ECO:0000313" key="7">
    <source>
        <dbReference type="Proteomes" id="UP001597053"/>
    </source>
</evidence>
<feature type="domain" description="HTH tetR-type" evidence="5">
    <location>
        <begin position="6"/>
        <end position="66"/>
    </location>
</feature>
<proteinExistence type="predicted"/>
<evidence type="ECO:0000259" key="5">
    <source>
        <dbReference type="PROSITE" id="PS50977"/>
    </source>
</evidence>
<dbReference type="InterPro" id="IPR009057">
    <property type="entry name" value="Homeodomain-like_sf"/>
</dbReference>
<dbReference type="InterPro" id="IPR001647">
    <property type="entry name" value="HTH_TetR"/>
</dbReference>
<dbReference type="InterPro" id="IPR023772">
    <property type="entry name" value="DNA-bd_HTH_TetR-type_CS"/>
</dbReference>
<gene>
    <name evidence="6" type="ORF">ACFQZ8_23235</name>
</gene>
<evidence type="ECO:0000256" key="1">
    <source>
        <dbReference type="ARBA" id="ARBA00023015"/>
    </source>
</evidence>
<dbReference type="PRINTS" id="PR00455">
    <property type="entry name" value="HTHTETR"/>
</dbReference>
<dbReference type="Proteomes" id="UP001597053">
    <property type="component" value="Unassembled WGS sequence"/>
</dbReference>
<reference evidence="7" key="1">
    <citation type="journal article" date="2019" name="Int. J. Syst. Evol. Microbiol.">
        <title>The Global Catalogue of Microorganisms (GCM) 10K type strain sequencing project: providing services to taxonomists for standard genome sequencing and annotation.</title>
        <authorList>
            <consortium name="The Broad Institute Genomics Platform"/>
            <consortium name="The Broad Institute Genome Sequencing Center for Infectious Disease"/>
            <person name="Wu L."/>
            <person name="Ma J."/>
        </authorList>
    </citation>
    <scope>NUCLEOTIDE SEQUENCE [LARGE SCALE GENOMIC DNA]</scope>
    <source>
        <strain evidence="7">JCM 32148</strain>
    </source>
</reference>
<dbReference type="PANTHER" id="PTHR30055:SF238">
    <property type="entry name" value="MYCOFACTOCIN BIOSYNTHESIS TRANSCRIPTIONAL REGULATOR MFTR-RELATED"/>
    <property type="match status" value="1"/>
</dbReference>
<dbReference type="SUPFAM" id="SSF46689">
    <property type="entry name" value="Homeodomain-like"/>
    <property type="match status" value="1"/>
</dbReference>
<keyword evidence="1" id="KW-0805">Transcription regulation</keyword>
<dbReference type="InterPro" id="IPR050109">
    <property type="entry name" value="HTH-type_TetR-like_transc_reg"/>
</dbReference>
<evidence type="ECO:0000313" key="6">
    <source>
        <dbReference type="EMBL" id="MFD0786822.1"/>
    </source>
</evidence>
<keyword evidence="3" id="KW-0804">Transcription</keyword>
<dbReference type="PANTHER" id="PTHR30055">
    <property type="entry name" value="HTH-TYPE TRANSCRIPTIONAL REGULATOR RUTR"/>
    <property type="match status" value="1"/>
</dbReference>
<dbReference type="PROSITE" id="PS50977">
    <property type="entry name" value="HTH_TETR_2"/>
    <property type="match status" value="1"/>
</dbReference>
<dbReference type="EMBL" id="JBHTHM010001592">
    <property type="protein sequence ID" value="MFD0786822.1"/>
    <property type="molecule type" value="Genomic_DNA"/>
</dbReference>
<name>A0ABW3A7E9_9ACTN</name>
<keyword evidence="7" id="KW-1185">Reference proteome</keyword>
<dbReference type="Pfam" id="PF00440">
    <property type="entry name" value="TetR_N"/>
    <property type="match status" value="1"/>
</dbReference>
<keyword evidence="2 4" id="KW-0238">DNA-binding</keyword>
<dbReference type="Gene3D" id="1.10.357.10">
    <property type="entry name" value="Tetracycline Repressor, domain 2"/>
    <property type="match status" value="1"/>
</dbReference>
<sequence length="190" mass="21100">MARWQSGARERLQAAAIDLFAEHGFDGVTVAEIAAAAGLTERTFFRYFADKREVLFPGHDEFERNFLQGLDKAPDDDPVSLITAALAGVAGLFPDERRAWSRTRSAILQAHPGFQERELLKMSSLTSTLTRALRERGIDPIAAALAAETVGTIFRTAFIAWIAEDETRPFAEIQDDVLARWHGLLTARRS</sequence>
<accession>A0ABW3A7E9</accession>
<feature type="DNA-binding region" description="H-T-H motif" evidence="4">
    <location>
        <begin position="29"/>
        <end position="48"/>
    </location>
</feature>
<evidence type="ECO:0000256" key="3">
    <source>
        <dbReference type="ARBA" id="ARBA00023163"/>
    </source>
</evidence>
<protein>
    <submittedName>
        <fullName evidence="6">TetR family transcriptional regulator</fullName>
    </submittedName>
</protein>
<organism evidence="6 7">
    <name type="scientific">Micromonospora azadirachtae</name>
    <dbReference type="NCBI Taxonomy" id="1970735"/>
    <lineage>
        <taxon>Bacteria</taxon>
        <taxon>Bacillati</taxon>
        <taxon>Actinomycetota</taxon>
        <taxon>Actinomycetes</taxon>
        <taxon>Micromonosporales</taxon>
        <taxon>Micromonosporaceae</taxon>
        <taxon>Micromonospora</taxon>
    </lineage>
</organism>